<keyword evidence="1" id="KW-0227">DNA damage</keyword>
<gene>
    <name evidence="4" type="ORF">VNO77_27592</name>
</gene>
<reference evidence="4 5" key="1">
    <citation type="submission" date="2024-01" db="EMBL/GenBank/DDBJ databases">
        <title>The genomes of 5 underutilized Papilionoideae crops provide insights into root nodulation and disease resistanc.</title>
        <authorList>
            <person name="Jiang F."/>
        </authorList>
    </citation>
    <scope>NUCLEOTIDE SEQUENCE [LARGE SCALE GENOMIC DNA]</scope>
    <source>
        <strain evidence="4">LVBAO_FW01</strain>
        <tissue evidence="4">Leaves</tissue>
    </source>
</reference>
<dbReference type="InterPro" id="IPR029148">
    <property type="entry name" value="FACT-SPT16_Nlobe"/>
</dbReference>
<dbReference type="GO" id="GO:0031491">
    <property type="term" value="F:nucleosome binding"/>
    <property type="evidence" value="ECO:0007669"/>
    <property type="project" value="TreeGrafter"/>
</dbReference>
<accession>A0AAN9KXK1</accession>
<dbReference type="Proteomes" id="UP001367508">
    <property type="component" value="Unassembled WGS sequence"/>
</dbReference>
<feature type="domain" description="FACT complex subunit SPT16 N-terminal lobe" evidence="3">
    <location>
        <begin position="5"/>
        <end position="125"/>
    </location>
</feature>
<evidence type="ECO:0000256" key="1">
    <source>
        <dbReference type="RuleBase" id="RU367052"/>
    </source>
</evidence>
<dbReference type="Gene3D" id="3.40.350.10">
    <property type="entry name" value="Creatinase/prolidase N-terminal domain"/>
    <property type="match status" value="1"/>
</dbReference>
<keyword evidence="1" id="KW-0235">DNA replication</keyword>
<dbReference type="AlphaFoldDB" id="A0AAN9KXK1"/>
<dbReference type="SMART" id="SM01285">
    <property type="entry name" value="FACT-Spt16_Nlob"/>
    <property type="match status" value="1"/>
</dbReference>
<dbReference type="InterPro" id="IPR036005">
    <property type="entry name" value="Creatinase/aminopeptidase-like"/>
</dbReference>
<dbReference type="GO" id="GO:0006368">
    <property type="term" value="P:transcription elongation by RNA polymerase II"/>
    <property type="evidence" value="ECO:0007669"/>
    <property type="project" value="TreeGrafter"/>
</dbReference>
<protein>
    <recommendedName>
        <fullName evidence="1">FACT complex subunit</fullName>
    </recommendedName>
</protein>
<comment type="caution">
    <text evidence="4">The sequence shown here is derived from an EMBL/GenBank/DDBJ whole genome shotgun (WGS) entry which is preliminary data.</text>
</comment>
<dbReference type="GO" id="GO:0035101">
    <property type="term" value="C:FACT complex"/>
    <property type="evidence" value="ECO:0007669"/>
    <property type="project" value="UniProtKB-UniRule"/>
</dbReference>
<dbReference type="Pfam" id="PF14826">
    <property type="entry name" value="FACT-Spt16_Nlob"/>
    <property type="match status" value="1"/>
</dbReference>
<dbReference type="PANTHER" id="PTHR13980:SF18">
    <property type="entry name" value="FACT COMPLEX SUBUNIT SPT16"/>
    <property type="match status" value="1"/>
</dbReference>
<dbReference type="InterPro" id="IPR000994">
    <property type="entry name" value="Pept_M24"/>
</dbReference>
<name>A0AAN9KXK1_CANGL</name>
<dbReference type="GO" id="GO:0006281">
    <property type="term" value="P:DNA repair"/>
    <property type="evidence" value="ECO:0007669"/>
    <property type="project" value="UniProtKB-UniRule"/>
</dbReference>
<feature type="region of interest" description="Disordered" evidence="2">
    <location>
        <begin position="1"/>
        <end position="20"/>
    </location>
</feature>
<dbReference type="InterPro" id="IPR029149">
    <property type="entry name" value="Creatin/AminoP/Spt16_N"/>
</dbReference>
<dbReference type="Pfam" id="PF00557">
    <property type="entry name" value="Peptidase_M24"/>
    <property type="match status" value="1"/>
</dbReference>
<evidence type="ECO:0000256" key="2">
    <source>
        <dbReference type="SAM" id="MobiDB-lite"/>
    </source>
</evidence>
<evidence type="ECO:0000313" key="4">
    <source>
        <dbReference type="EMBL" id="KAK7324073.1"/>
    </source>
</evidence>
<evidence type="ECO:0000259" key="3">
    <source>
        <dbReference type="SMART" id="SM01285"/>
    </source>
</evidence>
<sequence length="255" mass="28079">MQSTTQLQAKGSTSSGLDSLKRNSRKQIHILCSQKKASILEYVKRAALEAVDVDLVLHVKPKNDNGTSLMDAMFHAILDQPKSDGRDSSTFGHILREAPEGKSFEMWNKKLKNNKFCLNGTANRFSTLFAVKSTEEITFIREAAYLTATMMKNFVVSKLENVIDEEKKVLHSTLMEETEKDFASGITGVVGAKYKNYCSNIAKTFLIDADHLQSRACGVLLKAHEVVIGSSKPGNGLNTTYQAAFFSRGKGCSGL</sequence>
<proteinExistence type="inferred from homology"/>
<comment type="subunit">
    <text evidence="1">Component of the FACT complex.</text>
</comment>
<dbReference type="InterPro" id="IPR040258">
    <property type="entry name" value="Spt16"/>
</dbReference>
<comment type="function">
    <text evidence="1">Component of the FACT complex, a general chromatin factor that acts to reorganize nucleosomes. The FACT complex is involved in multiple processes that require DNA as a template such as mRNA elongation, DNA replication and DNA repair. During transcription elongation the FACT complex acts as a histone chaperone that both destabilizes and restores nucleosomal structure. It facilitates the passage of RNA polymerase II and transcription by promoting the dissociation of one histone H2A-H2B dimer from the nucleosome, then subsequently promotes the reestablishment of the nucleosome following the passage of RNA polymerase II.</text>
</comment>
<keyword evidence="1" id="KW-0804">Transcription</keyword>
<evidence type="ECO:0000313" key="5">
    <source>
        <dbReference type="Proteomes" id="UP001367508"/>
    </source>
</evidence>
<comment type="subcellular location">
    <subcellularLocation>
        <location evidence="1">Nucleus</location>
    </subcellularLocation>
    <subcellularLocation>
        <location evidence="1">Chromosome</location>
    </subcellularLocation>
</comment>
<feature type="compositionally biased region" description="Polar residues" evidence="2">
    <location>
        <begin position="1"/>
        <end position="17"/>
    </location>
</feature>
<keyword evidence="1" id="KW-0234">DNA repair</keyword>
<keyword evidence="1" id="KW-0158">Chromosome</keyword>
<keyword evidence="1" id="KW-0539">Nucleus</keyword>
<keyword evidence="1" id="KW-0805">Transcription regulation</keyword>
<dbReference type="EMBL" id="JAYMYQ010000006">
    <property type="protein sequence ID" value="KAK7324073.1"/>
    <property type="molecule type" value="Genomic_DNA"/>
</dbReference>
<dbReference type="PANTHER" id="PTHR13980">
    <property type="entry name" value="CDC68 RELATED"/>
    <property type="match status" value="1"/>
</dbReference>
<dbReference type="GO" id="GO:0006260">
    <property type="term" value="P:DNA replication"/>
    <property type="evidence" value="ECO:0007669"/>
    <property type="project" value="UniProtKB-KW"/>
</dbReference>
<keyword evidence="5" id="KW-1185">Reference proteome</keyword>
<comment type="similarity">
    <text evidence="1">Belongs to the peptidase M24 family. SPT16 subfamily.</text>
</comment>
<dbReference type="SUPFAM" id="SSF55920">
    <property type="entry name" value="Creatinase/aminopeptidase"/>
    <property type="match status" value="1"/>
</dbReference>
<dbReference type="Gene3D" id="3.90.230.10">
    <property type="entry name" value="Creatinase/methionine aminopeptidase superfamily"/>
    <property type="match status" value="2"/>
</dbReference>
<organism evidence="4 5">
    <name type="scientific">Canavalia gladiata</name>
    <name type="common">Sword bean</name>
    <name type="synonym">Dolichos gladiatus</name>
    <dbReference type="NCBI Taxonomy" id="3824"/>
    <lineage>
        <taxon>Eukaryota</taxon>
        <taxon>Viridiplantae</taxon>
        <taxon>Streptophyta</taxon>
        <taxon>Embryophyta</taxon>
        <taxon>Tracheophyta</taxon>
        <taxon>Spermatophyta</taxon>
        <taxon>Magnoliopsida</taxon>
        <taxon>eudicotyledons</taxon>
        <taxon>Gunneridae</taxon>
        <taxon>Pentapetalae</taxon>
        <taxon>rosids</taxon>
        <taxon>fabids</taxon>
        <taxon>Fabales</taxon>
        <taxon>Fabaceae</taxon>
        <taxon>Papilionoideae</taxon>
        <taxon>50 kb inversion clade</taxon>
        <taxon>NPAAA clade</taxon>
        <taxon>indigoferoid/millettioid clade</taxon>
        <taxon>Phaseoleae</taxon>
        <taxon>Canavalia</taxon>
    </lineage>
</organism>